<dbReference type="AlphaFoldDB" id="D0NA85"/>
<dbReference type="eggNOG" id="ENOG502SI42">
    <property type="taxonomic scope" value="Eukaryota"/>
</dbReference>
<name>D0NA85_PHYIT</name>
<gene>
    <name evidence="1" type="ORF">PITG_08285</name>
</gene>
<evidence type="ECO:0000313" key="2">
    <source>
        <dbReference type="Proteomes" id="UP000006643"/>
    </source>
</evidence>
<accession>D0NA85</accession>
<evidence type="ECO:0000313" key="1">
    <source>
        <dbReference type="EMBL" id="EEY54743.1"/>
    </source>
</evidence>
<dbReference type="OMA" id="WKLAPHE"/>
<protein>
    <submittedName>
        <fullName evidence="1">Uncharacterized protein</fullName>
    </submittedName>
</protein>
<organism evidence="1 2">
    <name type="scientific">Phytophthora infestans (strain T30-4)</name>
    <name type="common">Potato late blight agent</name>
    <dbReference type="NCBI Taxonomy" id="403677"/>
    <lineage>
        <taxon>Eukaryota</taxon>
        <taxon>Sar</taxon>
        <taxon>Stramenopiles</taxon>
        <taxon>Oomycota</taxon>
        <taxon>Peronosporomycetes</taxon>
        <taxon>Peronosporales</taxon>
        <taxon>Peronosporaceae</taxon>
        <taxon>Phytophthora</taxon>
    </lineage>
</organism>
<dbReference type="OrthoDB" id="123514at2759"/>
<proteinExistence type="predicted"/>
<dbReference type="Proteomes" id="UP000006643">
    <property type="component" value="Unassembled WGS sequence"/>
</dbReference>
<dbReference type="GeneID" id="9474987"/>
<dbReference type="VEuPathDB" id="FungiDB:PITG_08285"/>
<dbReference type="EMBL" id="DS028130">
    <property type="protein sequence ID" value="EEY54743.1"/>
    <property type="molecule type" value="Genomic_DNA"/>
</dbReference>
<sequence length="219" mass="24813">MGLSPWLSKASIDKNAEQLGVFAVYLGQYGANRSQQGNTYSTICSKLCAVRWFHRNTAGYDPGVNASHAILLRGTRRFTNPVVKQQPLTARLIRLIFEELDLTQTRHQLLWGGLLLGYFFLLRRSEYLFIGRQFHNYTLRLEAIKFYDNHERLVAPKRAMAVGISLNGAKNNQFGREEMRYHSKSNDSLICPVRAARWVHKAAAVLSTSANDPALSVTQ</sequence>
<reference evidence="2" key="1">
    <citation type="journal article" date="2009" name="Nature">
        <title>Genome sequence and analysis of the Irish potato famine pathogen Phytophthora infestans.</title>
        <authorList>
            <consortium name="The Broad Institute Genome Sequencing Platform"/>
            <person name="Haas B.J."/>
            <person name="Kamoun S."/>
            <person name="Zody M.C."/>
            <person name="Jiang R.H."/>
            <person name="Handsaker R.E."/>
            <person name="Cano L.M."/>
            <person name="Grabherr M."/>
            <person name="Kodira C.D."/>
            <person name="Raffaele S."/>
            <person name="Torto-Alalibo T."/>
            <person name="Bozkurt T.O."/>
            <person name="Ah-Fong A.M."/>
            <person name="Alvarado L."/>
            <person name="Anderson V.L."/>
            <person name="Armstrong M.R."/>
            <person name="Avrova A."/>
            <person name="Baxter L."/>
            <person name="Beynon J."/>
            <person name="Boevink P.C."/>
            <person name="Bollmann S.R."/>
            <person name="Bos J.I."/>
            <person name="Bulone V."/>
            <person name="Cai G."/>
            <person name="Cakir C."/>
            <person name="Carrington J.C."/>
            <person name="Chawner M."/>
            <person name="Conti L."/>
            <person name="Costanzo S."/>
            <person name="Ewan R."/>
            <person name="Fahlgren N."/>
            <person name="Fischbach M.A."/>
            <person name="Fugelstad J."/>
            <person name="Gilroy E.M."/>
            <person name="Gnerre S."/>
            <person name="Green P.J."/>
            <person name="Grenville-Briggs L.J."/>
            <person name="Griffith J."/>
            <person name="Grunwald N.J."/>
            <person name="Horn K."/>
            <person name="Horner N.R."/>
            <person name="Hu C.H."/>
            <person name="Huitema E."/>
            <person name="Jeong D.H."/>
            <person name="Jones A.M."/>
            <person name="Jones J.D."/>
            <person name="Jones R.W."/>
            <person name="Karlsson E.K."/>
            <person name="Kunjeti S.G."/>
            <person name="Lamour K."/>
            <person name="Liu Z."/>
            <person name="Ma L."/>
            <person name="Maclean D."/>
            <person name="Chibucos M.C."/>
            <person name="McDonald H."/>
            <person name="McWalters J."/>
            <person name="Meijer H.J."/>
            <person name="Morgan W."/>
            <person name="Morris P.F."/>
            <person name="Munro C.A."/>
            <person name="O'Neill K."/>
            <person name="Ospina-Giraldo M."/>
            <person name="Pinzon A."/>
            <person name="Pritchard L."/>
            <person name="Ramsahoye B."/>
            <person name="Ren Q."/>
            <person name="Restrepo S."/>
            <person name="Roy S."/>
            <person name="Sadanandom A."/>
            <person name="Savidor A."/>
            <person name="Schornack S."/>
            <person name="Schwartz D.C."/>
            <person name="Schumann U.D."/>
            <person name="Schwessinger B."/>
            <person name="Seyer L."/>
            <person name="Sharpe T."/>
            <person name="Silvar C."/>
            <person name="Song J."/>
            <person name="Studholme D.J."/>
            <person name="Sykes S."/>
            <person name="Thines M."/>
            <person name="van de Vondervoort P.J."/>
            <person name="Phuntumart V."/>
            <person name="Wawra S."/>
            <person name="Weide R."/>
            <person name="Win J."/>
            <person name="Young C."/>
            <person name="Zhou S."/>
            <person name="Fry W."/>
            <person name="Meyers B.C."/>
            <person name="van West P."/>
            <person name="Ristaino J."/>
            <person name="Govers F."/>
            <person name="Birch P.R."/>
            <person name="Whisson S.C."/>
            <person name="Judelson H.S."/>
            <person name="Nusbaum C."/>
        </authorList>
    </citation>
    <scope>NUCLEOTIDE SEQUENCE [LARGE SCALE GENOMIC DNA]</scope>
    <source>
        <strain evidence="2">T30-4</strain>
    </source>
</reference>
<keyword evidence="2" id="KW-1185">Reference proteome</keyword>
<dbReference type="KEGG" id="pif:PITG_08285"/>
<dbReference type="RefSeq" id="XP_002903688.1">
    <property type="nucleotide sequence ID" value="XM_002903642.1"/>
</dbReference>
<dbReference type="InParanoid" id="D0NA85"/>
<dbReference type="HOGENOM" id="CLU_073478_1_0_1"/>